<dbReference type="InterPro" id="IPR031720">
    <property type="entry name" value="DUF4728"/>
</dbReference>
<feature type="transmembrane region" description="Helical" evidence="2">
    <location>
        <begin position="61"/>
        <end position="90"/>
    </location>
</feature>
<dbReference type="AlphaFoldDB" id="A0AAQ4DQC6"/>
<evidence type="ECO:0000313" key="3">
    <source>
        <dbReference type="EMBL" id="KAK8764666.1"/>
    </source>
</evidence>
<dbReference type="PANTHER" id="PTHR36694:SF11">
    <property type="entry name" value="LP21121P-RELATED"/>
    <property type="match status" value="1"/>
</dbReference>
<sequence>GFTLVFLLLTLSGLCAVFSVVLLLGLYTNNRLLLLPWLTFVPLTTFYDISLSFYFIKDIKINGFVIAMHVVDYIFCSVNVYCIVCVLSLYQQYAPGRRAVGRTTPTELPAVLPRRNRNNRGAGDRSAFGHTAAWVPNLLCLKAAFAHDTAPSDARSTSGGATATTDGARKADEDMTSAEGVHSLTPEVHKYSANELSRSPQPPKAETFLHTLLEEPDFKVHLNEKVRQNGRL</sequence>
<proteinExistence type="predicted"/>
<feature type="transmembrane region" description="Helical" evidence="2">
    <location>
        <begin position="34"/>
        <end position="55"/>
    </location>
</feature>
<keyword evidence="2" id="KW-1133">Transmembrane helix</keyword>
<evidence type="ECO:0000256" key="1">
    <source>
        <dbReference type="SAM" id="MobiDB-lite"/>
    </source>
</evidence>
<keyword evidence="2" id="KW-0812">Transmembrane</keyword>
<dbReference type="Pfam" id="PF15860">
    <property type="entry name" value="DUF4728"/>
    <property type="match status" value="1"/>
</dbReference>
<keyword evidence="2" id="KW-0472">Membrane</keyword>
<feature type="transmembrane region" description="Helical" evidence="2">
    <location>
        <begin position="6"/>
        <end position="27"/>
    </location>
</feature>
<accession>A0AAQ4DQC6</accession>
<keyword evidence="4" id="KW-1185">Reference proteome</keyword>
<reference evidence="3 4" key="1">
    <citation type="journal article" date="2023" name="Arcadia Sci">
        <title>De novo assembly of a long-read Amblyomma americanum tick genome.</title>
        <authorList>
            <person name="Chou S."/>
            <person name="Poskanzer K.E."/>
            <person name="Rollins M."/>
            <person name="Thuy-Boun P.S."/>
        </authorList>
    </citation>
    <scope>NUCLEOTIDE SEQUENCE [LARGE SCALE GENOMIC DNA]</scope>
    <source>
        <strain evidence="3">F_SG_1</strain>
        <tissue evidence="3">Salivary glands</tissue>
    </source>
</reference>
<feature type="region of interest" description="Disordered" evidence="1">
    <location>
        <begin position="150"/>
        <end position="186"/>
    </location>
</feature>
<evidence type="ECO:0000313" key="4">
    <source>
        <dbReference type="Proteomes" id="UP001321473"/>
    </source>
</evidence>
<dbReference type="EMBL" id="JARKHS020028123">
    <property type="protein sequence ID" value="KAK8764666.1"/>
    <property type="molecule type" value="Genomic_DNA"/>
</dbReference>
<organism evidence="3 4">
    <name type="scientific">Amblyomma americanum</name>
    <name type="common">Lone star tick</name>
    <dbReference type="NCBI Taxonomy" id="6943"/>
    <lineage>
        <taxon>Eukaryota</taxon>
        <taxon>Metazoa</taxon>
        <taxon>Ecdysozoa</taxon>
        <taxon>Arthropoda</taxon>
        <taxon>Chelicerata</taxon>
        <taxon>Arachnida</taxon>
        <taxon>Acari</taxon>
        <taxon>Parasitiformes</taxon>
        <taxon>Ixodida</taxon>
        <taxon>Ixodoidea</taxon>
        <taxon>Ixodidae</taxon>
        <taxon>Amblyomminae</taxon>
        <taxon>Amblyomma</taxon>
    </lineage>
</organism>
<name>A0AAQ4DQC6_AMBAM</name>
<dbReference type="PANTHER" id="PTHR36694">
    <property type="entry name" value="PASIFLORA 1, ISOFORM A-RELATED"/>
    <property type="match status" value="1"/>
</dbReference>
<feature type="compositionally biased region" description="Low complexity" evidence="1">
    <location>
        <begin position="152"/>
        <end position="166"/>
    </location>
</feature>
<comment type="caution">
    <text evidence="3">The sequence shown here is derived from an EMBL/GenBank/DDBJ whole genome shotgun (WGS) entry which is preliminary data.</text>
</comment>
<feature type="non-terminal residue" evidence="3">
    <location>
        <position position="1"/>
    </location>
</feature>
<protein>
    <submittedName>
        <fullName evidence="3">Uncharacterized protein</fullName>
    </submittedName>
</protein>
<gene>
    <name evidence="3" type="ORF">V5799_032725</name>
</gene>
<dbReference type="Proteomes" id="UP001321473">
    <property type="component" value="Unassembled WGS sequence"/>
</dbReference>
<evidence type="ECO:0000256" key="2">
    <source>
        <dbReference type="SAM" id="Phobius"/>
    </source>
</evidence>